<dbReference type="AlphaFoldDB" id="A0A0T9LAN5"/>
<keyword evidence="1" id="KW-0808">Transferase</keyword>
<dbReference type="GO" id="GO:0016740">
    <property type="term" value="F:transferase activity"/>
    <property type="evidence" value="ECO:0007669"/>
    <property type="project" value="UniProtKB-KW"/>
</dbReference>
<accession>A0A0T9LAN5</accession>
<name>A0A0T9LAN5_YERKR</name>
<gene>
    <name evidence="1" type="ORF">ERS008491_02018</name>
</gene>
<dbReference type="InterPro" id="IPR011024">
    <property type="entry name" value="G_crystallin-like"/>
</dbReference>
<dbReference type="Gene3D" id="2.60.20.10">
    <property type="entry name" value="Crystallins"/>
    <property type="match status" value="1"/>
</dbReference>
<protein>
    <submittedName>
        <fullName evidence="1">Acetyltransferase domain-containing protein</fullName>
    </submittedName>
</protein>
<organism evidence="1 2">
    <name type="scientific">Yersinia kristensenii</name>
    <dbReference type="NCBI Taxonomy" id="28152"/>
    <lineage>
        <taxon>Bacteria</taxon>
        <taxon>Pseudomonadati</taxon>
        <taxon>Pseudomonadota</taxon>
        <taxon>Gammaproteobacteria</taxon>
        <taxon>Enterobacterales</taxon>
        <taxon>Yersiniaceae</taxon>
        <taxon>Yersinia</taxon>
    </lineage>
</organism>
<reference evidence="1 2" key="1">
    <citation type="submission" date="2015-03" db="EMBL/GenBank/DDBJ databases">
        <authorList>
            <person name="Murphy D."/>
        </authorList>
    </citation>
    <scope>NUCLEOTIDE SEQUENCE [LARGE SCALE GENOMIC DNA]</scope>
    <source>
        <strain evidence="1 2">FCF326</strain>
    </source>
</reference>
<dbReference type="EMBL" id="CPYI01000007">
    <property type="protein sequence ID" value="CNE70346.1"/>
    <property type="molecule type" value="Genomic_DNA"/>
</dbReference>
<proteinExistence type="predicted"/>
<dbReference type="RefSeq" id="WP_050119340.1">
    <property type="nucleotide sequence ID" value="NZ_CAWMAB010000007.1"/>
</dbReference>
<sequence>MNINNQVSKVFYSLIFISFSAISNHFNDDNVCFYSGDNYTEKGDSKKFCVPSYTEDEWLFSQWNNNISSIKIPLNFQVDVFSDFSFSGKSVSIYKNTNAAELEKYGLISDISSYRVSPKSLYPSNKRVIFNYHSNLFQEKYIGYNYYLSRGHSILLSRKDKPSDIDSQSSSVFYSYTGQIMTAFSGQGFDRNLYCLLPTDLRAGKLTADVAFSYCDFGTPGQRWFPQKIAEKIVLVNQGTGTALSLDEEGFYVSLKIRPNIKNQFPGREKQDYQPEVEVNSNTVEFNDKYIEEMKTSAVRPFLQYKETFAALNEFGHRDFVVNHLDKTDDTNIYLGGDKIGEHVYYNSETKSLIAYNKSNNERMLTETSCLSLVNNATGAYLPVNFTYNRSSYSDNSIEYRCDNGIAYNPYAQQWNFIMDHQSLYLVNGYENKVLHFHNNENPQKMDYRGVLFGPELGARIGHAVNFNERKPEGAIFISSLPLGYILDMEQGVCELRIMRDKSGGQCGGGDTTWSSTDYHVQNISLSRDYIPWLLPRILNRLHRNEWTDELAAFLQEVETLETLFEKNSNQPANKAALEKTKALLVTFLHTYNSTEYTKIWHQAAHVLNRVDVLIEWGNNSAS</sequence>
<dbReference type="SUPFAM" id="SSF49695">
    <property type="entry name" value="gamma-Crystallin-like"/>
    <property type="match status" value="1"/>
</dbReference>
<evidence type="ECO:0000313" key="2">
    <source>
        <dbReference type="Proteomes" id="UP000045824"/>
    </source>
</evidence>
<dbReference type="Proteomes" id="UP000045824">
    <property type="component" value="Unassembled WGS sequence"/>
</dbReference>
<evidence type="ECO:0000313" key="1">
    <source>
        <dbReference type="EMBL" id="CNE70346.1"/>
    </source>
</evidence>